<dbReference type="CDD" id="cd03416">
    <property type="entry name" value="CbiX_SirB_N"/>
    <property type="match status" value="1"/>
</dbReference>
<evidence type="ECO:0000313" key="5">
    <source>
        <dbReference type="Proteomes" id="UP000244240"/>
    </source>
</evidence>
<proteinExistence type="predicted"/>
<dbReference type="Gene3D" id="3.40.50.1400">
    <property type="match status" value="2"/>
</dbReference>
<feature type="compositionally biased region" description="Basic residues" evidence="3">
    <location>
        <begin position="269"/>
        <end position="282"/>
    </location>
</feature>
<keyword evidence="1" id="KW-0479">Metal-binding</keyword>
<reference evidence="4 5" key="1">
    <citation type="submission" date="2018-04" db="EMBL/GenBank/DDBJ databases">
        <title>Genomic Encyclopedia of Archaeal and Bacterial Type Strains, Phase II (KMG-II): from individual species to whole genera.</title>
        <authorList>
            <person name="Goeker M."/>
        </authorList>
    </citation>
    <scope>NUCLEOTIDE SEQUENCE [LARGE SCALE GENOMIC DNA]</scope>
    <source>
        <strain evidence="4 5">DSM 45787</strain>
    </source>
</reference>
<gene>
    <name evidence="4" type="ORF">C8P63_10262</name>
</gene>
<dbReference type="EMBL" id="QBKR01000002">
    <property type="protein sequence ID" value="PTX64569.1"/>
    <property type="molecule type" value="Genomic_DNA"/>
</dbReference>
<feature type="region of interest" description="Disordered" evidence="3">
    <location>
        <begin position="269"/>
        <end position="294"/>
    </location>
</feature>
<dbReference type="RefSeq" id="WP_108021641.1">
    <property type="nucleotide sequence ID" value="NZ_QBKR01000002.1"/>
</dbReference>
<evidence type="ECO:0000256" key="3">
    <source>
        <dbReference type="SAM" id="MobiDB-lite"/>
    </source>
</evidence>
<dbReference type="OrthoDB" id="9797895at2"/>
<dbReference type="InterPro" id="IPR002762">
    <property type="entry name" value="CbiX-like"/>
</dbReference>
<dbReference type="GO" id="GO:0046872">
    <property type="term" value="F:metal ion binding"/>
    <property type="evidence" value="ECO:0007669"/>
    <property type="project" value="UniProtKB-KW"/>
</dbReference>
<dbReference type="SUPFAM" id="SSF53800">
    <property type="entry name" value="Chelatase"/>
    <property type="match status" value="1"/>
</dbReference>
<keyword evidence="5" id="KW-1185">Reference proteome</keyword>
<keyword evidence="2" id="KW-0456">Lyase</keyword>
<dbReference type="GO" id="GO:0016829">
    <property type="term" value="F:lyase activity"/>
    <property type="evidence" value="ECO:0007669"/>
    <property type="project" value="UniProtKB-KW"/>
</dbReference>
<sequence>MKMTLLIGHGSRDPEGCEEFREMVEKMRQRLPDRRVEFCFLEFESPNVREGVDRCAALGATEVTAIPIMLLDALHYTDDIPRELENAGKRHPGLSIRYGAHLGFHEKMLEVLLQCLREAGEDPTGKNEGAAVLMVGRGSSDPVANSNFFKLARMLWERTTYETVESSFIGLTHPRLEQGIDRCLRLGAKRVLVLPYFLFTGKLYKRIAKITREHREKHPSVDFKLTRHFGLHPLVLEVLEQRVAEAHEGTFTAYDHDWMRDLAEHRYGKRGHHHHHHHHGHGHSHEETAHGVKG</sequence>
<comment type="caution">
    <text evidence="4">The sequence shown here is derived from an EMBL/GenBank/DDBJ whole genome shotgun (WGS) entry which is preliminary data.</text>
</comment>
<dbReference type="PANTHER" id="PTHR33542">
    <property type="entry name" value="SIROHYDROCHLORIN FERROCHELATASE, CHLOROPLASTIC"/>
    <property type="match status" value="1"/>
</dbReference>
<feature type="compositionally biased region" description="Basic and acidic residues" evidence="3">
    <location>
        <begin position="283"/>
        <end position="294"/>
    </location>
</feature>
<organism evidence="4 5">
    <name type="scientific">Melghirimyces profundicolus</name>
    <dbReference type="NCBI Taxonomy" id="1242148"/>
    <lineage>
        <taxon>Bacteria</taxon>
        <taxon>Bacillati</taxon>
        <taxon>Bacillota</taxon>
        <taxon>Bacilli</taxon>
        <taxon>Bacillales</taxon>
        <taxon>Thermoactinomycetaceae</taxon>
        <taxon>Melghirimyces</taxon>
    </lineage>
</organism>
<accession>A0A2T6C8E2</accession>
<name>A0A2T6C8E2_9BACL</name>
<evidence type="ECO:0000256" key="2">
    <source>
        <dbReference type="ARBA" id="ARBA00023239"/>
    </source>
</evidence>
<evidence type="ECO:0000256" key="1">
    <source>
        <dbReference type="ARBA" id="ARBA00022723"/>
    </source>
</evidence>
<dbReference type="Proteomes" id="UP000244240">
    <property type="component" value="Unassembled WGS sequence"/>
</dbReference>
<protein>
    <submittedName>
        <fullName evidence="4">Sirohydrochlorin cobaltochelatase</fullName>
    </submittedName>
</protein>
<dbReference type="PANTHER" id="PTHR33542:SF3">
    <property type="entry name" value="SIROHYDROCHLORIN FERROCHELATASE, CHLOROPLASTIC"/>
    <property type="match status" value="1"/>
</dbReference>
<evidence type="ECO:0000313" key="4">
    <source>
        <dbReference type="EMBL" id="PTX64569.1"/>
    </source>
</evidence>
<dbReference type="AlphaFoldDB" id="A0A2T6C8E2"/>
<dbReference type="InterPro" id="IPR050963">
    <property type="entry name" value="Sirohydro_Cobaltochel/CbiX"/>
</dbReference>
<dbReference type="CDD" id="cd03414">
    <property type="entry name" value="CbiX_SirB_C"/>
    <property type="match status" value="1"/>
</dbReference>
<dbReference type="Pfam" id="PF01903">
    <property type="entry name" value="CbiX"/>
    <property type="match status" value="2"/>
</dbReference>